<reference evidence="2 3" key="1">
    <citation type="submission" date="2020-05" db="EMBL/GenBank/DDBJ databases">
        <title>Complete genome sequencing of Campylobacter and Arcobacter type strains.</title>
        <authorList>
            <person name="Miller W.G."/>
            <person name="Yee E."/>
        </authorList>
    </citation>
    <scope>NUCLEOTIDE SEQUENCE [LARGE SCALE GENOMIC DNA]</scope>
    <source>
        <strain evidence="2 3">LMG 21996</strain>
    </source>
</reference>
<gene>
    <name evidence="2" type="ORF">ACBT_0238</name>
</gene>
<evidence type="ECO:0000313" key="3">
    <source>
        <dbReference type="Proteomes" id="UP000509513"/>
    </source>
</evidence>
<keyword evidence="1" id="KW-0732">Signal</keyword>
<organism evidence="2 3">
    <name type="scientific">Aliarcobacter cibarius</name>
    <dbReference type="NCBI Taxonomy" id="255507"/>
    <lineage>
        <taxon>Bacteria</taxon>
        <taxon>Pseudomonadati</taxon>
        <taxon>Campylobacterota</taxon>
        <taxon>Epsilonproteobacteria</taxon>
        <taxon>Campylobacterales</taxon>
        <taxon>Arcobacteraceae</taxon>
        <taxon>Aliarcobacter</taxon>
    </lineage>
</organism>
<proteinExistence type="predicted"/>
<dbReference type="RefSeq" id="WP_024776239.1">
    <property type="nucleotide sequence ID" value="NZ_CP054051.1"/>
</dbReference>
<dbReference type="PANTHER" id="PTHR30024">
    <property type="entry name" value="ALIPHATIC SULFONATES-BINDING PROTEIN-RELATED"/>
    <property type="match status" value="1"/>
</dbReference>
<dbReference type="PANTHER" id="PTHR30024:SF2">
    <property type="entry name" value="ABC TRANSPORTER SUBSTRATE-BINDING PROTEIN"/>
    <property type="match status" value="1"/>
</dbReference>
<feature type="signal peptide" evidence="1">
    <location>
        <begin position="1"/>
        <end position="22"/>
    </location>
</feature>
<sequence length="326" mass="35942">MIKNLKKIIVLSSLLITSTLLAEVKEIVVSKQYGISYLSLIVLEEQKLIEKYAKEHGLGDIKVNWATFGGGSIANDALLSGNAHIVGGGNGPFIRLWDKTEGKVKALAALNESPIVFVSNNPNVKSLKDLTEKDKIAVPSVKVSVQSLLLQIAAAKEFGIKSYDKFDNLTVSLKNPDAYAAITSGNSPVTGHISLDPYPTLELEKPNIHKVFDSFTLLGSAHTTNLIWATENFYKENPKLSKAVVKALDEANNWIVNNHDEAVKLYLASYKSDESPELISKVLKNSITFNTKPKENITQFSDFLYDVGAIKKKPTSWEELFFDSIK</sequence>
<dbReference type="Proteomes" id="UP000509513">
    <property type="component" value="Chromosome"/>
</dbReference>
<dbReference type="EMBL" id="CP054051">
    <property type="protein sequence ID" value="QKJ26220.1"/>
    <property type="molecule type" value="Genomic_DNA"/>
</dbReference>
<dbReference type="SUPFAM" id="SSF53850">
    <property type="entry name" value="Periplasmic binding protein-like II"/>
    <property type="match status" value="1"/>
</dbReference>
<dbReference type="AlphaFoldDB" id="A0A7L5JM63"/>
<dbReference type="Pfam" id="PF13379">
    <property type="entry name" value="NMT1_2"/>
    <property type="match status" value="1"/>
</dbReference>
<feature type="chain" id="PRO_5029542410" evidence="1">
    <location>
        <begin position="23"/>
        <end position="326"/>
    </location>
</feature>
<protein>
    <submittedName>
        <fullName evidence="2">Nitrate/sulfonate/bicarbonate ABC transporter, periplasmic substrate-binding protein</fullName>
    </submittedName>
</protein>
<name>A0A7L5JM63_9BACT</name>
<evidence type="ECO:0000313" key="2">
    <source>
        <dbReference type="EMBL" id="QKJ26220.1"/>
    </source>
</evidence>
<dbReference type="Gene3D" id="3.40.190.10">
    <property type="entry name" value="Periplasmic binding protein-like II"/>
    <property type="match status" value="2"/>
</dbReference>
<dbReference type="KEGG" id="acib:ACBT_0238"/>
<evidence type="ECO:0000256" key="1">
    <source>
        <dbReference type="SAM" id="SignalP"/>
    </source>
</evidence>
<accession>A0A7L5JM63</accession>